<dbReference type="SFLD" id="SFLDS00003">
    <property type="entry name" value="Haloacid_Dehalogenase"/>
    <property type="match status" value="1"/>
</dbReference>
<dbReference type="EMBL" id="JAGVRK010000001">
    <property type="protein sequence ID" value="MBS2968568.1"/>
    <property type="molecule type" value="Genomic_DNA"/>
</dbReference>
<dbReference type="Proteomes" id="UP000682403">
    <property type="component" value="Unassembled WGS sequence"/>
</dbReference>
<keyword evidence="2" id="KW-0460">Magnesium</keyword>
<sequence length="190" mass="22079">MHILWDFDGTLFNTYPAFTETMYKLLKPDVKKEHIFEQLKVSFSHAAQTFGMTKEDIAEFKQKEKALSPVLKPPFPYVEKVLQYASKNVIMTHKPRNEVEAILSHYGWEHYFDEIVAGDDGFPRKPDSASYQYLHQKHHIDLAIGDRELDILPAKKLGIKTCLFQNDSEGADFYLIDYRQFADKVAPSFQ</sequence>
<proteinExistence type="predicted"/>
<dbReference type="RefSeq" id="WP_211557485.1">
    <property type="nucleotide sequence ID" value="NZ_JAGVRK010000001.1"/>
</dbReference>
<dbReference type="SFLD" id="SFLDG01129">
    <property type="entry name" value="C1.5:_HAD__Beta-PGM__Phosphata"/>
    <property type="match status" value="1"/>
</dbReference>
<dbReference type="InterPro" id="IPR023214">
    <property type="entry name" value="HAD_sf"/>
</dbReference>
<dbReference type="PANTHER" id="PTHR43434:SF25">
    <property type="entry name" value="PHOSPHOGLYCOLATE PHOSPHATASE"/>
    <property type="match status" value="1"/>
</dbReference>
<accession>A0ABS5LDE6</accession>
<dbReference type="PANTHER" id="PTHR43434">
    <property type="entry name" value="PHOSPHOGLYCOLATE PHOSPHATASE"/>
    <property type="match status" value="1"/>
</dbReference>
<gene>
    <name evidence="3" type="ORF">J9317_07335</name>
</gene>
<dbReference type="SUPFAM" id="SSF56784">
    <property type="entry name" value="HAD-like"/>
    <property type="match status" value="1"/>
</dbReference>
<evidence type="ECO:0000313" key="3">
    <source>
        <dbReference type="EMBL" id="MBS2968568.1"/>
    </source>
</evidence>
<keyword evidence="1 3" id="KW-0378">Hydrolase</keyword>
<dbReference type="InterPro" id="IPR023198">
    <property type="entry name" value="PGP-like_dom2"/>
</dbReference>
<evidence type="ECO:0000313" key="4">
    <source>
        <dbReference type="Proteomes" id="UP000682403"/>
    </source>
</evidence>
<dbReference type="Gene3D" id="1.10.150.240">
    <property type="entry name" value="Putative phosphatase, domain 2"/>
    <property type="match status" value="1"/>
</dbReference>
<evidence type="ECO:0000256" key="2">
    <source>
        <dbReference type="ARBA" id="ARBA00022842"/>
    </source>
</evidence>
<dbReference type="Gene3D" id="3.40.50.1000">
    <property type="entry name" value="HAD superfamily/HAD-like"/>
    <property type="match status" value="1"/>
</dbReference>
<comment type="caution">
    <text evidence="3">The sequence shown here is derived from an EMBL/GenBank/DDBJ whole genome shotgun (WGS) entry which is preliminary data.</text>
</comment>
<dbReference type="GO" id="GO:0016787">
    <property type="term" value="F:hydrolase activity"/>
    <property type="evidence" value="ECO:0007669"/>
    <property type="project" value="UniProtKB-KW"/>
</dbReference>
<dbReference type="InterPro" id="IPR050155">
    <property type="entry name" value="HAD-like_hydrolase_sf"/>
</dbReference>
<protein>
    <submittedName>
        <fullName evidence="3">HAD-IA family hydrolase</fullName>
    </submittedName>
</protein>
<dbReference type="Pfam" id="PF13419">
    <property type="entry name" value="HAD_2"/>
    <property type="match status" value="1"/>
</dbReference>
<dbReference type="InterPro" id="IPR041492">
    <property type="entry name" value="HAD_2"/>
</dbReference>
<keyword evidence="4" id="KW-1185">Reference proteome</keyword>
<reference evidence="3 4" key="1">
    <citation type="submission" date="2021-04" db="EMBL/GenBank/DDBJ databases">
        <title>Metabacillus sp. strain KIGAM252 whole genome sequence.</title>
        <authorList>
            <person name="Seo M.-J."/>
            <person name="Cho E.-S."/>
            <person name="Hwang C.Y."/>
            <person name="Yoon D.J."/>
        </authorList>
    </citation>
    <scope>NUCLEOTIDE SEQUENCE [LARGE SCALE GENOMIC DNA]</scope>
    <source>
        <strain evidence="3 4">KIGAM252</strain>
    </source>
</reference>
<evidence type="ECO:0000256" key="1">
    <source>
        <dbReference type="ARBA" id="ARBA00022801"/>
    </source>
</evidence>
<dbReference type="InterPro" id="IPR006439">
    <property type="entry name" value="HAD-SF_hydro_IA"/>
</dbReference>
<dbReference type="NCBIfam" id="TIGR01549">
    <property type="entry name" value="HAD-SF-IA-v1"/>
    <property type="match status" value="1"/>
</dbReference>
<organism evidence="3 4">
    <name type="scientific">Metabacillus flavus</name>
    <dbReference type="NCBI Taxonomy" id="2823519"/>
    <lineage>
        <taxon>Bacteria</taxon>
        <taxon>Bacillati</taxon>
        <taxon>Bacillota</taxon>
        <taxon>Bacilli</taxon>
        <taxon>Bacillales</taxon>
        <taxon>Bacillaceae</taxon>
        <taxon>Metabacillus</taxon>
    </lineage>
</organism>
<dbReference type="InterPro" id="IPR036412">
    <property type="entry name" value="HAD-like_sf"/>
</dbReference>
<name>A0ABS5LDE6_9BACI</name>